<sequence>MKNSTNKVLELLFYAALSIIFIVLYFINKPYDKKPVHVDSPAKTTIESQVSPYDALPMQP</sequence>
<dbReference type="HOGENOM" id="CLU_2933315_0_0_9"/>
<evidence type="ECO:0000313" key="2">
    <source>
        <dbReference type="EMBL" id="ACL77416.1"/>
    </source>
</evidence>
<keyword evidence="1" id="KW-1133">Transmembrane helix</keyword>
<dbReference type="AlphaFoldDB" id="B8I090"/>
<dbReference type="EMBL" id="CP001348">
    <property type="protein sequence ID" value="ACL77416.1"/>
    <property type="molecule type" value="Genomic_DNA"/>
</dbReference>
<keyword evidence="3" id="KW-1185">Reference proteome</keyword>
<evidence type="ECO:0000313" key="3">
    <source>
        <dbReference type="Proteomes" id="UP000001349"/>
    </source>
</evidence>
<dbReference type="OrthoDB" id="2084512at2"/>
<evidence type="ECO:0000256" key="1">
    <source>
        <dbReference type="SAM" id="Phobius"/>
    </source>
</evidence>
<reference evidence="2 3" key="1">
    <citation type="submission" date="2009-01" db="EMBL/GenBank/DDBJ databases">
        <title>Complete sequence of Clostridium cellulolyticum H10.</title>
        <authorList>
            <consortium name="US DOE Joint Genome Institute"/>
            <person name="Lucas S."/>
            <person name="Copeland A."/>
            <person name="Lapidus A."/>
            <person name="Glavina del Rio T."/>
            <person name="Dalin E."/>
            <person name="Tice H."/>
            <person name="Bruce D."/>
            <person name="Goodwin L."/>
            <person name="Pitluck S."/>
            <person name="Chertkov O."/>
            <person name="Saunders E."/>
            <person name="Brettin T."/>
            <person name="Detter J.C."/>
            <person name="Han C."/>
            <person name="Larimer F."/>
            <person name="Land M."/>
            <person name="Hauser L."/>
            <person name="Kyrpides N."/>
            <person name="Ivanova N."/>
            <person name="Zhou J."/>
            <person name="Richardson P."/>
        </authorList>
    </citation>
    <scope>NUCLEOTIDE SEQUENCE [LARGE SCALE GENOMIC DNA]</scope>
    <source>
        <strain evidence="3">ATCC 35319 / DSM 5812 / JCM 6584 / H10</strain>
    </source>
</reference>
<accession>B8I090</accession>
<proteinExistence type="predicted"/>
<protein>
    <submittedName>
        <fullName evidence="2">Uncharacterized protein</fullName>
    </submittedName>
</protein>
<organism evidence="2 3">
    <name type="scientific">Ruminiclostridium cellulolyticum (strain ATCC 35319 / DSM 5812 / JCM 6584 / H10)</name>
    <name type="common">Clostridium cellulolyticum</name>
    <dbReference type="NCBI Taxonomy" id="394503"/>
    <lineage>
        <taxon>Bacteria</taxon>
        <taxon>Bacillati</taxon>
        <taxon>Bacillota</taxon>
        <taxon>Clostridia</taxon>
        <taxon>Eubacteriales</taxon>
        <taxon>Oscillospiraceae</taxon>
        <taxon>Ruminiclostridium</taxon>
    </lineage>
</organism>
<dbReference type="Proteomes" id="UP000001349">
    <property type="component" value="Chromosome"/>
</dbReference>
<feature type="transmembrane region" description="Helical" evidence="1">
    <location>
        <begin position="12"/>
        <end position="28"/>
    </location>
</feature>
<keyword evidence="1" id="KW-0812">Transmembrane</keyword>
<dbReference type="KEGG" id="cce:Ccel_3125"/>
<name>B8I090_RUMCH</name>
<dbReference type="RefSeq" id="WP_015926474.1">
    <property type="nucleotide sequence ID" value="NC_011898.1"/>
</dbReference>
<gene>
    <name evidence="2" type="ordered locus">Ccel_3125</name>
</gene>
<dbReference type="STRING" id="394503.Ccel_3125"/>
<keyword evidence="1" id="KW-0472">Membrane</keyword>
<dbReference type="eggNOG" id="ENOG502ZQUJ">
    <property type="taxonomic scope" value="Bacteria"/>
</dbReference>